<evidence type="ECO:0000313" key="8">
    <source>
        <dbReference type="Proteomes" id="UP001234989"/>
    </source>
</evidence>
<feature type="region of interest" description="Disordered" evidence="5">
    <location>
        <begin position="166"/>
        <end position="185"/>
    </location>
</feature>
<sequence>MDEKVDDVFNYGGKWALTPQVNYIKKLTHIWKEYDPDLLSYIDLCSEYTEQLCFSKVKQLLCLGPSDKYYLVEGDSGFRTLQNVLSTQSNVLQLQLFVVEEGEDYVLALDISQLNEPYPITVDAVTNCDINQLNESLPVTVDTVINDDINQLNEVCLVTIDAVTDGESSEEEKGENEPFASDHDSDELEFFRREKKREVTEKLDNFLELEKGMSFKNLDEAKRIVSYYSIVRKRGLRVVKSDSTRLRYKCDIGCPFLCLISEVKKGQGFEIKTLETKHTCQEAFKNKRATQQALSHYFKNKVQNNPKYKVKDMRKDVDDHFSLNITYSKMKRVKRLILEKLEGSFIDDFNKLEAYAQELRNSNPGSDVVINISKDAWNKEKEDFQEWKCKGILLVALGQDSVKHFYPLAWAVADRETTRTWKWFIELLRNSLDLKDGEGFTFMSDMQKGLIGVVGQLLPKAHHRWCVRHIEANWTKTWRGVEMKKLLWWSAWSTYVEEFQDQLKTMGSMSEQAPEDLLWYPAQHWCRAYFDTICKNQACENNFIESFNKWILEARSKPIIKMLEDIRIKVMNRLKDLEEEGKKWTRDFSPYAMDLYKDYKIIAHGCHVQSNGDLGYEVAEGVDTHVVSLVRKKCTCRTWDLTGIPCPHAIKALEHDKKEPLDEMNWWYSKEAYILVYQHKFNQLGVKDSGKCIPLMRWSHQKYIKCAPGHNKRNCPLLERRAQVLPDVPLSAPQSSQESVFMSIPGFVPSPSVQTSQPSIEVAGPSNLKRKAKDKNVAFIDEDELESEDENETAIIRP</sequence>
<keyword evidence="8" id="KW-1185">Reference proteome</keyword>
<reference evidence="7" key="1">
    <citation type="submission" date="2023-08" db="EMBL/GenBank/DDBJ databases">
        <title>A de novo genome assembly of Solanum verrucosum Schlechtendal, a Mexican diploid species geographically isolated from the other diploid A-genome species in potato relatives.</title>
        <authorList>
            <person name="Hosaka K."/>
        </authorList>
    </citation>
    <scope>NUCLEOTIDE SEQUENCE</scope>
    <source>
        <tissue evidence="7">Young leaves</tissue>
    </source>
</reference>
<accession>A0AAF0QZ65</accession>
<dbReference type="GO" id="GO:0008270">
    <property type="term" value="F:zinc ion binding"/>
    <property type="evidence" value="ECO:0007669"/>
    <property type="project" value="UniProtKB-KW"/>
</dbReference>
<dbReference type="InterPro" id="IPR004332">
    <property type="entry name" value="Transposase_MuDR"/>
</dbReference>
<dbReference type="Proteomes" id="UP001234989">
    <property type="component" value="Chromosome 6"/>
</dbReference>
<keyword evidence="1" id="KW-0479">Metal-binding</keyword>
<evidence type="ECO:0000256" key="1">
    <source>
        <dbReference type="ARBA" id="ARBA00022723"/>
    </source>
</evidence>
<feature type="domain" description="SWIM-type" evidence="6">
    <location>
        <begin position="616"/>
        <end position="657"/>
    </location>
</feature>
<evidence type="ECO:0000256" key="2">
    <source>
        <dbReference type="ARBA" id="ARBA00022771"/>
    </source>
</evidence>
<dbReference type="AlphaFoldDB" id="A0AAF0QZ65"/>
<gene>
    <name evidence="7" type="ORF">MTR67_026562</name>
</gene>
<name>A0AAF0QZ65_SOLVR</name>
<dbReference type="InterPro" id="IPR007527">
    <property type="entry name" value="Znf_SWIM"/>
</dbReference>
<dbReference type="PROSITE" id="PS50966">
    <property type="entry name" value="ZF_SWIM"/>
    <property type="match status" value="1"/>
</dbReference>
<keyword evidence="3" id="KW-0862">Zinc</keyword>
<dbReference type="SMART" id="SM00575">
    <property type="entry name" value="ZnF_PMZ"/>
    <property type="match status" value="1"/>
</dbReference>
<evidence type="ECO:0000259" key="6">
    <source>
        <dbReference type="PROSITE" id="PS50966"/>
    </source>
</evidence>
<dbReference type="Pfam" id="PF10551">
    <property type="entry name" value="MULE"/>
    <property type="match status" value="1"/>
</dbReference>
<dbReference type="PANTHER" id="PTHR31973">
    <property type="entry name" value="POLYPROTEIN, PUTATIVE-RELATED"/>
    <property type="match status" value="1"/>
</dbReference>
<organism evidence="7 8">
    <name type="scientific">Solanum verrucosum</name>
    <dbReference type="NCBI Taxonomy" id="315347"/>
    <lineage>
        <taxon>Eukaryota</taxon>
        <taxon>Viridiplantae</taxon>
        <taxon>Streptophyta</taxon>
        <taxon>Embryophyta</taxon>
        <taxon>Tracheophyta</taxon>
        <taxon>Spermatophyta</taxon>
        <taxon>Magnoliopsida</taxon>
        <taxon>eudicotyledons</taxon>
        <taxon>Gunneridae</taxon>
        <taxon>Pentapetalae</taxon>
        <taxon>asterids</taxon>
        <taxon>lamiids</taxon>
        <taxon>Solanales</taxon>
        <taxon>Solanaceae</taxon>
        <taxon>Solanoideae</taxon>
        <taxon>Solaneae</taxon>
        <taxon>Solanum</taxon>
    </lineage>
</organism>
<protein>
    <recommendedName>
        <fullName evidence="6">SWIM-type domain-containing protein</fullName>
    </recommendedName>
</protein>
<keyword evidence="2 4" id="KW-0863">Zinc-finger</keyword>
<proteinExistence type="predicted"/>
<dbReference type="PANTHER" id="PTHR31973:SF189">
    <property type="entry name" value="TRANSPOSASE, MUDR, PLANT, MULE TRANSPOSASE DOMAIN PROTEIN-RELATED"/>
    <property type="match status" value="1"/>
</dbReference>
<dbReference type="InterPro" id="IPR018289">
    <property type="entry name" value="MULE_transposase_dom"/>
</dbReference>
<evidence type="ECO:0000256" key="5">
    <source>
        <dbReference type="SAM" id="MobiDB-lite"/>
    </source>
</evidence>
<dbReference type="Pfam" id="PF04434">
    <property type="entry name" value="SWIM"/>
    <property type="match status" value="1"/>
</dbReference>
<evidence type="ECO:0000313" key="7">
    <source>
        <dbReference type="EMBL" id="WMV33177.1"/>
    </source>
</evidence>
<evidence type="ECO:0000256" key="3">
    <source>
        <dbReference type="ARBA" id="ARBA00022833"/>
    </source>
</evidence>
<dbReference type="EMBL" id="CP133617">
    <property type="protein sequence ID" value="WMV33177.1"/>
    <property type="molecule type" value="Genomic_DNA"/>
</dbReference>
<evidence type="ECO:0000256" key="4">
    <source>
        <dbReference type="PROSITE-ProRule" id="PRU00325"/>
    </source>
</evidence>
<dbReference type="Pfam" id="PF03108">
    <property type="entry name" value="DBD_Tnp_Mut"/>
    <property type="match status" value="1"/>
</dbReference>
<dbReference type="InterPro" id="IPR006564">
    <property type="entry name" value="Znf_PMZ"/>
</dbReference>